<comment type="caution">
    <text evidence="1">The sequence shown here is derived from an EMBL/GenBank/DDBJ whole genome shotgun (WGS) entry which is preliminary data.</text>
</comment>
<name>A0A9N9E6V4_9GLOM</name>
<reference evidence="1" key="1">
    <citation type="submission" date="2021-06" db="EMBL/GenBank/DDBJ databases">
        <authorList>
            <person name="Kallberg Y."/>
            <person name="Tangrot J."/>
            <person name="Rosling A."/>
        </authorList>
    </citation>
    <scope>NUCLEOTIDE SEQUENCE</scope>
    <source>
        <strain evidence="1">UK204</strain>
    </source>
</reference>
<organism evidence="1 2">
    <name type="scientific">Funneliformis caledonium</name>
    <dbReference type="NCBI Taxonomy" id="1117310"/>
    <lineage>
        <taxon>Eukaryota</taxon>
        <taxon>Fungi</taxon>
        <taxon>Fungi incertae sedis</taxon>
        <taxon>Mucoromycota</taxon>
        <taxon>Glomeromycotina</taxon>
        <taxon>Glomeromycetes</taxon>
        <taxon>Glomerales</taxon>
        <taxon>Glomeraceae</taxon>
        <taxon>Funneliformis</taxon>
    </lineage>
</organism>
<protein>
    <submittedName>
        <fullName evidence="1">10605_t:CDS:1</fullName>
    </submittedName>
</protein>
<dbReference type="Proteomes" id="UP000789570">
    <property type="component" value="Unassembled WGS sequence"/>
</dbReference>
<evidence type="ECO:0000313" key="1">
    <source>
        <dbReference type="EMBL" id="CAG8666867.1"/>
    </source>
</evidence>
<dbReference type="AlphaFoldDB" id="A0A9N9E6V4"/>
<evidence type="ECO:0000313" key="2">
    <source>
        <dbReference type="Proteomes" id="UP000789570"/>
    </source>
</evidence>
<accession>A0A9N9E6V4</accession>
<keyword evidence="2" id="KW-1185">Reference proteome</keyword>
<dbReference type="EMBL" id="CAJVPQ010005263">
    <property type="protein sequence ID" value="CAG8666867.1"/>
    <property type="molecule type" value="Genomic_DNA"/>
</dbReference>
<gene>
    <name evidence="1" type="ORF">FCALED_LOCUS11822</name>
</gene>
<feature type="non-terminal residue" evidence="1">
    <location>
        <position position="1"/>
    </location>
</feature>
<proteinExistence type="predicted"/>
<sequence>TTEASYEQFCGVMRIAVNIAASSAIEDEENVVTNADEKETISEHGFV</sequence>